<gene>
    <name evidence="3" type="ORF">HA299_06925</name>
</gene>
<dbReference type="InterPro" id="IPR013373">
    <property type="entry name" value="Flagellin/pilin_N_arc"/>
</dbReference>
<evidence type="ECO:0000259" key="2">
    <source>
        <dbReference type="Pfam" id="PF07790"/>
    </source>
</evidence>
<feature type="domain" description="Archaeal Type IV pilin N-terminal" evidence="2">
    <location>
        <begin position="8"/>
        <end position="91"/>
    </location>
</feature>
<dbReference type="Proteomes" id="UP000600363">
    <property type="component" value="Unassembled WGS sequence"/>
</dbReference>
<keyword evidence="1" id="KW-0472">Membrane</keyword>
<comment type="caution">
    <text evidence="3">The sequence shown here is derived from an EMBL/GenBank/DDBJ whole genome shotgun (WGS) entry which is preliminary data.</text>
</comment>
<evidence type="ECO:0000313" key="3">
    <source>
        <dbReference type="EMBL" id="HIH70323.1"/>
    </source>
</evidence>
<dbReference type="PANTHER" id="PTHR38138:SF1">
    <property type="entry name" value="ARCHAEAL TYPE IV PILIN N-TERMINAL DOMAIN-CONTAINING PROTEIN"/>
    <property type="match status" value="1"/>
</dbReference>
<dbReference type="PANTHER" id="PTHR38138">
    <property type="entry name" value="VNG6441H"/>
    <property type="match status" value="1"/>
</dbReference>
<keyword evidence="1" id="KW-0812">Transmembrane</keyword>
<dbReference type="RefSeq" id="WP_276624624.1">
    <property type="nucleotide sequence ID" value="NZ_DUIH01000021.1"/>
</dbReference>
<dbReference type="NCBIfam" id="TIGR02537">
    <property type="entry name" value="arch_flag_Nterm"/>
    <property type="match status" value="1"/>
</dbReference>
<proteinExistence type="predicted"/>
<accession>A0A832VY16</accession>
<dbReference type="InterPro" id="IPR012859">
    <property type="entry name" value="Pilin_N_archaeal"/>
</dbReference>
<evidence type="ECO:0000256" key="1">
    <source>
        <dbReference type="SAM" id="Phobius"/>
    </source>
</evidence>
<sequence length="167" mass="18165">MRLLKDTKGVSPVIGVILMVAITVILAAVIGSFAFGFGQSMGTPAPNAQLVFSDAADELTSAYQQDIFYVDHMGGDTLSCKDLSVLVYRKQTGDKYKTFDYDESNHYFYSSDGITGSGMGSNDLFEPGERITFTEDNNTNWSAGTYTVKVLHIPSGNFVFVGDVVVR</sequence>
<organism evidence="3 4">
    <name type="scientific">Methermicoccus shengliensis</name>
    <dbReference type="NCBI Taxonomy" id="660064"/>
    <lineage>
        <taxon>Archaea</taxon>
        <taxon>Methanobacteriati</taxon>
        <taxon>Methanobacteriota</taxon>
        <taxon>Stenosarchaea group</taxon>
        <taxon>Methanomicrobia</taxon>
        <taxon>Methanosarcinales</taxon>
        <taxon>Methermicoccaceae</taxon>
        <taxon>Methermicoccus</taxon>
    </lineage>
</organism>
<dbReference type="EMBL" id="DUIH01000021">
    <property type="protein sequence ID" value="HIH70323.1"/>
    <property type="molecule type" value="Genomic_DNA"/>
</dbReference>
<reference evidence="3" key="1">
    <citation type="journal article" date="2020" name="bioRxiv">
        <title>A rank-normalized archaeal taxonomy based on genome phylogeny resolves widespread incomplete and uneven classifications.</title>
        <authorList>
            <person name="Rinke C."/>
            <person name="Chuvochina M."/>
            <person name="Mussig A.J."/>
            <person name="Chaumeil P.-A."/>
            <person name="Waite D.W."/>
            <person name="Whitman W.B."/>
            <person name="Parks D.H."/>
            <person name="Hugenholtz P."/>
        </authorList>
    </citation>
    <scope>NUCLEOTIDE SEQUENCE</scope>
    <source>
        <strain evidence="3">UBA12518</strain>
    </source>
</reference>
<dbReference type="Pfam" id="PF07790">
    <property type="entry name" value="Pilin_N"/>
    <property type="match status" value="1"/>
</dbReference>
<name>A0A832VY16_9EURY</name>
<dbReference type="AlphaFoldDB" id="A0A832VY16"/>
<keyword evidence="1" id="KW-1133">Transmembrane helix</keyword>
<protein>
    <submittedName>
        <fullName evidence="3">Type IV pilin</fullName>
    </submittedName>
</protein>
<evidence type="ECO:0000313" key="4">
    <source>
        <dbReference type="Proteomes" id="UP000600363"/>
    </source>
</evidence>
<feature type="transmembrane region" description="Helical" evidence="1">
    <location>
        <begin position="12"/>
        <end position="37"/>
    </location>
</feature>